<dbReference type="InterPro" id="IPR021109">
    <property type="entry name" value="Peptidase_aspartic_dom_sf"/>
</dbReference>
<dbReference type="EMBL" id="JAVXUO010000723">
    <property type="protein sequence ID" value="KAK2989601.1"/>
    <property type="molecule type" value="Genomic_DNA"/>
</dbReference>
<name>A0AA88RU81_9ASTE</name>
<dbReference type="GO" id="GO:0006508">
    <property type="term" value="P:proteolysis"/>
    <property type="evidence" value="ECO:0007669"/>
    <property type="project" value="InterPro"/>
</dbReference>
<evidence type="ECO:0000313" key="2">
    <source>
        <dbReference type="Proteomes" id="UP001187471"/>
    </source>
</evidence>
<keyword evidence="2" id="KW-1185">Reference proteome</keyword>
<dbReference type="Pfam" id="PF13650">
    <property type="entry name" value="Asp_protease_2"/>
    <property type="match status" value="1"/>
</dbReference>
<dbReference type="Gene3D" id="2.40.70.10">
    <property type="entry name" value="Acid Proteases"/>
    <property type="match status" value="1"/>
</dbReference>
<dbReference type="PROSITE" id="PS00141">
    <property type="entry name" value="ASP_PROTEASE"/>
    <property type="match status" value="1"/>
</dbReference>
<gene>
    <name evidence="1" type="ORF">RJ640_027375</name>
</gene>
<organism evidence="1 2">
    <name type="scientific">Escallonia rubra</name>
    <dbReference type="NCBI Taxonomy" id="112253"/>
    <lineage>
        <taxon>Eukaryota</taxon>
        <taxon>Viridiplantae</taxon>
        <taxon>Streptophyta</taxon>
        <taxon>Embryophyta</taxon>
        <taxon>Tracheophyta</taxon>
        <taxon>Spermatophyta</taxon>
        <taxon>Magnoliopsida</taxon>
        <taxon>eudicotyledons</taxon>
        <taxon>Gunneridae</taxon>
        <taxon>Pentapetalae</taxon>
        <taxon>asterids</taxon>
        <taxon>campanulids</taxon>
        <taxon>Escalloniales</taxon>
        <taxon>Escalloniaceae</taxon>
        <taxon>Escallonia</taxon>
    </lineage>
</organism>
<proteinExistence type="predicted"/>
<dbReference type="Proteomes" id="UP001187471">
    <property type="component" value="Unassembled WGS sequence"/>
</dbReference>
<reference evidence="1" key="1">
    <citation type="submission" date="2022-12" db="EMBL/GenBank/DDBJ databases">
        <title>Draft genome assemblies for two species of Escallonia (Escalloniales).</title>
        <authorList>
            <person name="Chanderbali A."/>
            <person name="Dervinis C."/>
            <person name="Anghel I."/>
            <person name="Soltis D."/>
            <person name="Soltis P."/>
            <person name="Zapata F."/>
        </authorList>
    </citation>
    <scope>NUCLEOTIDE SEQUENCE</scope>
    <source>
        <strain evidence="1">UCBG92.1500</strain>
        <tissue evidence="1">Leaf</tissue>
    </source>
</reference>
<dbReference type="SUPFAM" id="SSF50630">
    <property type="entry name" value="Acid proteases"/>
    <property type="match status" value="1"/>
</dbReference>
<accession>A0AA88RU81</accession>
<protein>
    <submittedName>
        <fullName evidence="1">Uncharacterized protein</fullName>
    </submittedName>
</protein>
<dbReference type="AlphaFoldDB" id="A0AA88RU81"/>
<dbReference type="GO" id="GO:0004190">
    <property type="term" value="F:aspartic-type endopeptidase activity"/>
    <property type="evidence" value="ECO:0007669"/>
    <property type="project" value="InterPro"/>
</dbReference>
<evidence type="ECO:0000313" key="1">
    <source>
        <dbReference type="EMBL" id="KAK2989601.1"/>
    </source>
</evidence>
<dbReference type="InterPro" id="IPR001969">
    <property type="entry name" value="Aspartic_peptidase_AS"/>
</dbReference>
<sequence length="330" mass="36638">MTALIVEKEKTDCETVPIGSLQVLNALQKKSVPQVPTGEGQASKSEGLFYVETKLNGKPAHVLVDTGATHNFVTMVEAERFGLDVVDSGGWLKTVNTEPSLYRARFEGLKCALASGRGSWTSLSRGWMISRLCWALISYDRGTSSPMTYIRLSSMQLVEGVKGEEAKEIEDHVAAKEVRNVCKAKKGAAREAEDVLKGKENMPLSEPSREVNDVLIGEKDVVPCKFEKRQPPRMKVDCESKLDRGAKPQNVAPCGMAPPKVEKLETTSKAKREIVKLTKEGLQHDPLAKELLHLVKSGKTQRYRVKGGLLYTRDGRVYVSKWKDLRRMVI</sequence>
<comment type="caution">
    <text evidence="1">The sequence shown here is derived from an EMBL/GenBank/DDBJ whole genome shotgun (WGS) entry which is preliminary data.</text>
</comment>